<feature type="transmembrane region" description="Helical" evidence="1">
    <location>
        <begin position="31"/>
        <end position="55"/>
    </location>
</feature>
<keyword evidence="1" id="KW-0812">Transmembrane</keyword>
<evidence type="ECO:0000313" key="3">
    <source>
        <dbReference type="Proteomes" id="UP000859505"/>
    </source>
</evidence>
<dbReference type="Proteomes" id="UP000859505">
    <property type="component" value="Unassembled WGS sequence"/>
</dbReference>
<proteinExistence type="predicted"/>
<organism evidence="2 3">
    <name type="scientific">Aeromonas hydrophila</name>
    <dbReference type="NCBI Taxonomy" id="644"/>
    <lineage>
        <taxon>Bacteria</taxon>
        <taxon>Pseudomonadati</taxon>
        <taxon>Pseudomonadota</taxon>
        <taxon>Gammaproteobacteria</taxon>
        <taxon>Aeromonadales</taxon>
        <taxon>Aeromonadaceae</taxon>
        <taxon>Aeromonas</taxon>
    </lineage>
</organism>
<reference evidence="2" key="2">
    <citation type="submission" date="2020-01" db="EMBL/GenBank/DDBJ databases">
        <authorList>
            <consortium name="NCBI Pathogen Detection Project"/>
        </authorList>
    </citation>
    <scope>NUCLEOTIDE SEQUENCE</scope>
    <source>
        <strain evidence="2">OLC2673_Aeromonas</strain>
    </source>
</reference>
<reference evidence="2" key="1">
    <citation type="journal article" date="2018" name="Genome Biol.">
        <title>SKESA: strategic k-mer extension for scrupulous assemblies.</title>
        <authorList>
            <person name="Souvorov A."/>
            <person name="Agarwala R."/>
            <person name="Lipman D.J."/>
        </authorList>
    </citation>
    <scope>NUCLEOTIDE SEQUENCE</scope>
    <source>
        <strain evidence="2">OLC2673_Aeromonas</strain>
    </source>
</reference>
<evidence type="ECO:0000313" key="2">
    <source>
        <dbReference type="EMBL" id="HAT6342461.1"/>
    </source>
</evidence>
<comment type="caution">
    <text evidence="2">The sequence shown here is derived from an EMBL/GenBank/DDBJ whole genome shotgun (WGS) entry which is preliminary data.</text>
</comment>
<evidence type="ECO:0000256" key="1">
    <source>
        <dbReference type="SAM" id="Phobius"/>
    </source>
</evidence>
<gene>
    <name evidence="2" type="ORF">JAJ28_000112</name>
</gene>
<dbReference type="EMBL" id="DACTUL010000001">
    <property type="protein sequence ID" value="HAT6342461.1"/>
    <property type="molecule type" value="Genomic_DNA"/>
</dbReference>
<dbReference type="InterPro" id="IPR036259">
    <property type="entry name" value="MFS_trans_sf"/>
</dbReference>
<sequence>MFLQMIFMFAACLALLLIGVGLQFDVPHFLLYVLGVLVVSPFLAMAIVSAIAWVADWSDRRARAGRIAKAKARKSSVSSTN</sequence>
<protein>
    <submittedName>
        <fullName evidence="2">Uncharacterized protein</fullName>
    </submittedName>
</protein>
<dbReference type="SUPFAM" id="SSF103473">
    <property type="entry name" value="MFS general substrate transporter"/>
    <property type="match status" value="1"/>
</dbReference>
<name>A0AAD3U7J8_AERHY</name>
<accession>A0AAD3U7J8</accession>
<keyword evidence="1" id="KW-0472">Membrane</keyword>
<keyword evidence="1" id="KW-1133">Transmembrane helix</keyword>
<dbReference type="AlphaFoldDB" id="A0AAD3U7J8"/>